<dbReference type="EMBL" id="EAAA01001866">
    <property type="status" value="NOT_ANNOTATED_CDS"/>
    <property type="molecule type" value="Genomic_DNA"/>
</dbReference>
<dbReference type="AlphaFoldDB" id="F6UBM2"/>
<sequence>MMPHQLRELMQSDFEAYERNLKQAETTLAKVLKADDARAMVENMDALIADSSVDLGEDEVEDSNSLLVDAELSQENSVDAELSQENLVDAELSHQDETDLMEELLKE</sequence>
<name>F6UBM2_CIOIN</name>
<reference evidence="3" key="1">
    <citation type="journal article" date="2002" name="Science">
        <title>The draft genome of Ciona intestinalis: insights into chordate and vertebrate origins.</title>
        <authorList>
            <person name="Dehal P."/>
            <person name="Satou Y."/>
            <person name="Campbell R.K."/>
            <person name="Chapman J."/>
            <person name="Degnan B."/>
            <person name="De Tomaso A."/>
            <person name="Davidson B."/>
            <person name="Di Gregorio A."/>
            <person name="Gelpke M."/>
            <person name="Goodstein D.M."/>
            <person name="Harafuji N."/>
            <person name="Hastings K.E."/>
            <person name="Ho I."/>
            <person name="Hotta K."/>
            <person name="Huang W."/>
            <person name="Kawashima T."/>
            <person name="Lemaire P."/>
            <person name="Martinez D."/>
            <person name="Meinertzhagen I.A."/>
            <person name="Necula S."/>
            <person name="Nonaka M."/>
            <person name="Putnam N."/>
            <person name="Rash S."/>
            <person name="Saiga H."/>
            <person name="Satake M."/>
            <person name="Terry A."/>
            <person name="Yamada L."/>
            <person name="Wang H.G."/>
            <person name="Awazu S."/>
            <person name="Azumi K."/>
            <person name="Boore J."/>
            <person name="Branno M."/>
            <person name="Chin-Bow S."/>
            <person name="DeSantis R."/>
            <person name="Doyle S."/>
            <person name="Francino P."/>
            <person name="Keys D.N."/>
            <person name="Haga S."/>
            <person name="Hayashi H."/>
            <person name="Hino K."/>
            <person name="Imai K.S."/>
            <person name="Inaba K."/>
            <person name="Kano S."/>
            <person name="Kobayashi K."/>
            <person name="Kobayashi M."/>
            <person name="Lee B.I."/>
            <person name="Makabe K.W."/>
            <person name="Manohar C."/>
            <person name="Matassi G."/>
            <person name="Medina M."/>
            <person name="Mochizuki Y."/>
            <person name="Mount S."/>
            <person name="Morishita T."/>
            <person name="Miura S."/>
            <person name="Nakayama A."/>
            <person name="Nishizaka S."/>
            <person name="Nomoto H."/>
            <person name="Ohta F."/>
            <person name="Oishi K."/>
            <person name="Rigoutsos I."/>
            <person name="Sano M."/>
            <person name="Sasaki A."/>
            <person name="Sasakura Y."/>
            <person name="Shoguchi E."/>
            <person name="Shin-i T."/>
            <person name="Spagnuolo A."/>
            <person name="Stainier D."/>
            <person name="Suzuki M.M."/>
            <person name="Tassy O."/>
            <person name="Takatori N."/>
            <person name="Tokuoka M."/>
            <person name="Yagi K."/>
            <person name="Yoshizaki F."/>
            <person name="Wada S."/>
            <person name="Zhang C."/>
            <person name="Hyatt P.D."/>
            <person name="Larimer F."/>
            <person name="Detter C."/>
            <person name="Doggett N."/>
            <person name="Glavina T."/>
            <person name="Hawkins T."/>
            <person name="Richardson P."/>
            <person name="Lucas S."/>
            <person name="Kohara Y."/>
            <person name="Levine M."/>
            <person name="Satoh N."/>
            <person name="Rokhsar D.S."/>
        </authorList>
    </citation>
    <scope>NUCLEOTIDE SEQUENCE [LARGE SCALE GENOMIC DNA]</scope>
</reference>
<organism evidence="2 3">
    <name type="scientific">Ciona intestinalis</name>
    <name type="common">Transparent sea squirt</name>
    <name type="synonym">Ascidia intestinalis</name>
    <dbReference type="NCBI Taxonomy" id="7719"/>
    <lineage>
        <taxon>Eukaryota</taxon>
        <taxon>Metazoa</taxon>
        <taxon>Chordata</taxon>
        <taxon>Tunicata</taxon>
        <taxon>Ascidiacea</taxon>
        <taxon>Phlebobranchia</taxon>
        <taxon>Cionidae</taxon>
        <taxon>Ciona</taxon>
    </lineage>
</organism>
<dbReference type="Ensembl" id="ENSCINT00000025216.2">
    <property type="protein sequence ID" value="ENSCINP00000024970.2"/>
    <property type="gene ID" value="ENSCING00000008996.3"/>
</dbReference>
<evidence type="ECO:0000313" key="2">
    <source>
        <dbReference type="Ensembl" id="ENSCINP00000024970.2"/>
    </source>
</evidence>
<evidence type="ECO:0000256" key="1">
    <source>
        <dbReference type="SAM" id="Coils"/>
    </source>
</evidence>
<dbReference type="InParanoid" id="F6UBM2"/>
<feature type="coiled-coil region" evidence="1">
    <location>
        <begin position="7"/>
        <end position="34"/>
    </location>
</feature>
<reference evidence="2" key="2">
    <citation type="journal article" date="2008" name="Genome Biol.">
        <title>Improved genome assembly and evidence-based global gene model set for the chordate Ciona intestinalis: new insight into intron and operon populations.</title>
        <authorList>
            <person name="Satou Y."/>
            <person name="Mineta K."/>
            <person name="Ogasawara M."/>
            <person name="Sasakura Y."/>
            <person name="Shoguchi E."/>
            <person name="Ueno K."/>
            <person name="Yamada L."/>
            <person name="Matsumoto J."/>
            <person name="Wasserscheid J."/>
            <person name="Dewar K."/>
            <person name="Wiley G.B."/>
            <person name="Macmil S.L."/>
            <person name="Roe B.A."/>
            <person name="Zeller R.W."/>
            <person name="Hastings K.E."/>
            <person name="Lemaire P."/>
            <person name="Lindquist E."/>
            <person name="Endo T."/>
            <person name="Hotta K."/>
            <person name="Inaba K."/>
        </authorList>
    </citation>
    <scope>NUCLEOTIDE SEQUENCE [LARGE SCALE GENOMIC DNA]</scope>
    <source>
        <strain evidence="2">wild type</strain>
    </source>
</reference>
<keyword evidence="1" id="KW-0175">Coiled coil</keyword>
<protein>
    <submittedName>
        <fullName evidence="2">Uncharacterized protein</fullName>
    </submittedName>
</protein>
<dbReference type="HOGENOM" id="CLU_2209078_0_0_1"/>
<proteinExistence type="predicted"/>
<keyword evidence="3" id="KW-1185">Reference proteome</keyword>
<reference evidence="2" key="4">
    <citation type="submission" date="2025-09" db="UniProtKB">
        <authorList>
            <consortium name="Ensembl"/>
        </authorList>
    </citation>
    <scope>IDENTIFICATION</scope>
</reference>
<accession>F6UBM2</accession>
<evidence type="ECO:0000313" key="3">
    <source>
        <dbReference type="Proteomes" id="UP000008144"/>
    </source>
</evidence>
<dbReference type="Proteomes" id="UP000008144">
    <property type="component" value="Chromosome 4"/>
</dbReference>
<reference evidence="2" key="3">
    <citation type="submission" date="2025-08" db="UniProtKB">
        <authorList>
            <consortium name="Ensembl"/>
        </authorList>
    </citation>
    <scope>IDENTIFICATION</scope>
</reference>